<comment type="subcellular location">
    <subcellularLocation>
        <location evidence="1">Nucleus</location>
    </subcellularLocation>
</comment>
<evidence type="ECO:0000256" key="1">
    <source>
        <dbReference type="ARBA" id="ARBA00004123"/>
    </source>
</evidence>
<dbReference type="Proteomes" id="UP000781932">
    <property type="component" value="Unassembled WGS sequence"/>
</dbReference>
<reference evidence="6" key="2">
    <citation type="submission" date="2020-11" db="EMBL/GenBank/DDBJ databases">
        <title>Whole genome sequencing of Colletotrichum sp.</title>
        <authorList>
            <person name="Li H."/>
        </authorList>
    </citation>
    <scope>NUCLEOTIDE SEQUENCE</scope>
    <source>
        <strain evidence="6">CkLH20</strain>
    </source>
</reference>
<evidence type="ECO:0000256" key="4">
    <source>
        <dbReference type="SAM" id="MobiDB-lite"/>
    </source>
</evidence>
<evidence type="ECO:0000256" key="3">
    <source>
        <dbReference type="ARBA" id="ARBA00023242"/>
    </source>
</evidence>
<dbReference type="SUPFAM" id="SSF54160">
    <property type="entry name" value="Chromo domain-like"/>
    <property type="match status" value="1"/>
</dbReference>
<dbReference type="GO" id="GO:0006338">
    <property type="term" value="P:chromatin remodeling"/>
    <property type="evidence" value="ECO:0007669"/>
    <property type="project" value="UniProtKB-ARBA"/>
</dbReference>
<protein>
    <recommendedName>
        <fullName evidence="5">Chromo domain-containing protein</fullName>
    </recommendedName>
</protein>
<dbReference type="CDD" id="cd00024">
    <property type="entry name" value="CD_CSD"/>
    <property type="match status" value="1"/>
</dbReference>
<dbReference type="InterPro" id="IPR051219">
    <property type="entry name" value="Heterochromatin_chromo-domain"/>
</dbReference>
<feature type="compositionally biased region" description="Basic residues" evidence="4">
    <location>
        <begin position="146"/>
        <end position="158"/>
    </location>
</feature>
<reference evidence="6" key="1">
    <citation type="submission" date="2020-03" db="EMBL/GenBank/DDBJ databases">
        <authorList>
            <person name="He L."/>
        </authorList>
    </citation>
    <scope>NUCLEOTIDE SEQUENCE</scope>
    <source>
        <strain evidence="6">CkLH20</strain>
    </source>
</reference>
<dbReference type="PROSITE" id="PS00598">
    <property type="entry name" value="CHROMO_1"/>
    <property type="match status" value="1"/>
</dbReference>
<feature type="compositionally biased region" description="Polar residues" evidence="4">
    <location>
        <begin position="159"/>
        <end position="178"/>
    </location>
</feature>
<dbReference type="GO" id="GO:0005634">
    <property type="term" value="C:nucleus"/>
    <property type="evidence" value="ECO:0007669"/>
    <property type="project" value="UniProtKB-SubCell"/>
</dbReference>
<dbReference type="Gene3D" id="2.40.50.40">
    <property type="match status" value="1"/>
</dbReference>
<accession>A0A9P6IDP3</accession>
<dbReference type="InterPro" id="IPR000953">
    <property type="entry name" value="Chromo/chromo_shadow_dom"/>
</dbReference>
<dbReference type="EMBL" id="JAATWM020000010">
    <property type="protein sequence ID" value="KAF9878646.1"/>
    <property type="molecule type" value="Genomic_DNA"/>
</dbReference>
<evidence type="ECO:0000256" key="2">
    <source>
        <dbReference type="ARBA" id="ARBA00011353"/>
    </source>
</evidence>
<gene>
    <name evidence="6" type="ORF">CkaCkLH20_04138</name>
</gene>
<dbReference type="AlphaFoldDB" id="A0A9P6IDP3"/>
<feature type="compositionally biased region" description="Basic and acidic residues" evidence="4">
    <location>
        <begin position="190"/>
        <end position="202"/>
    </location>
</feature>
<keyword evidence="3" id="KW-0539">Nucleus</keyword>
<dbReference type="InterPro" id="IPR023779">
    <property type="entry name" value="Chromodomain_CS"/>
</dbReference>
<proteinExistence type="predicted"/>
<feature type="domain" description="Chromo" evidence="5">
    <location>
        <begin position="315"/>
        <end position="372"/>
    </location>
</feature>
<comment type="caution">
    <text evidence="6">The sequence shown here is derived from an EMBL/GenBank/DDBJ whole genome shotgun (WGS) entry which is preliminary data.</text>
</comment>
<evidence type="ECO:0000313" key="6">
    <source>
        <dbReference type="EMBL" id="KAF9878646.1"/>
    </source>
</evidence>
<evidence type="ECO:0000259" key="5">
    <source>
        <dbReference type="PROSITE" id="PS50013"/>
    </source>
</evidence>
<comment type="subunit">
    <text evidence="2">Component of the NuA4 histone acetyltransferase complex.</text>
</comment>
<dbReference type="OrthoDB" id="433924at2759"/>
<dbReference type="InterPro" id="IPR023780">
    <property type="entry name" value="Chromo_domain"/>
</dbReference>
<dbReference type="PANTHER" id="PTHR22812">
    <property type="entry name" value="CHROMOBOX PROTEIN"/>
    <property type="match status" value="1"/>
</dbReference>
<dbReference type="GeneID" id="62159931"/>
<dbReference type="Pfam" id="PF00385">
    <property type="entry name" value="Chromo"/>
    <property type="match status" value="1"/>
</dbReference>
<name>A0A9P6IDP3_9PEZI</name>
<feature type="region of interest" description="Disordered" evidence="4">
    <location>
        <begin position="26"/>
        <end position="315"/>
    </location>
</feature>
<dbReference type="RefSeq" id="XP_038748107.1">
    <property type="nucleotide sequence ID" value="XM_038886857.1"/>
</dbReference>
<keyword evidence="7" id="KW-1185">Reference proteome</keyword>
<dbReference type="InterPro" id="IPR016197">
    <property type="entry name" value="Chromo-like_dom_sf"/>
</dbReference>
<dbReference type="SMART" id="SM00298">
    <property type="entry name" value="CHROMO"/>
    <property type="match status" value="1"/>
</dbReference>
<evidence type="ECO:0000313" key="7">
    <source>
        <dbReference type="Proteomes" id="UP000781932"/>
    </source>
</evidence>
<feature type="compositionally biased region" description="Basic and acidic residues" evidence="4">
    <location>
        <begin position="76"/>
        <end position="87"/>
    </location>
</feature>
<organism evidence="6 7">
    <name type="scientific">Colletotrichum karsti</name>
    <dbReference type="NCBI Taxonomy" id="1095194"/>
    <lineage>
        <taxon>Eukaryota</taxon>
        <taxon>Fungi</taxon>
        <taxon>Dikarya</taxon>
        <taxon>Ascomycota</taxon>
        <taxon>Pezizomycotina</taxon>
        <taxon>Sordariomycetes</taxon>
        <taxon>Hypocreomycetidae</taxon>
        <taxon>Glomerellales</taxon>
        <taxon>Glomerellaceae</taxon>
        <taxon>Colletotrichum</taxon>
        <taxon>Colletotrichum boninense species complex</taxon>
    </lineage>
</organism>
<feature type="compositionally biased region" description="Basic residues" evidence="4">
    <location>
        <begin position="295"/>
        <end position="304"/>
    </location>
</feature>
<feature type="compositionally biased region" description="Acidic residues" evidence="4">
    <location>
        <begin position="48"/>
        <end position="57"/>
    </location>
</feature>
<sequence>MSAPTVFKGREVEMTEEDLAAEAASFAIKQDDGGDTTESAMNDAISSTDDDEDEEEIPIIKSDIVSSPAGGIPLMEDTHSSRRADSKGKRKSAHPRMGNFPTPKKARIADNSPKDHSVASSADSQPKEKVRVTFRTSPESPTAMPRKTRGTARARKSTRTSVTTSAQRPAPMGTTQKSPAPESGSETDDPASREVVEQELKAAPRRGRPRKTEDGNVNKTIAQGRRRGRPPKTQDPTSSEQSAKDNAKGKLHRISARLRILEANGRGTAESGRSLRSLGKKGDDDKKPPTTHGRGVGRVRKTSNKGREPASTTEYEVEQIVDTKINNKTKEQLYMVKWKGYPSKMNSWEPKKNLNCAKLLKAFHDKHAKSAK</sequence>
<dbReference type="PROSITE" id="PS50013">
    <property type="entry name" value="CHROMO_2"/>
    <property type="match status" value="1"/>
</dbReference>